<evidence type="ECO:0008006" key="18">
    <source>
        <dbReference type="Google" id="ProtNLM"/>
    </source>
</evidence>
<gene>
    <name evidence="16" type="ORF">PUMCH_004757</name>
</gene>
<keyword evidence="6" id="KW-0255">Endonuclease</keyword>
<dbReference type="InterPro" id="IPR001044">
    <property type="entry name" value="XPG/Rad2_eukaryotes"/>
</dbReference>
<evidence type="ECO:0000256" key="12">
    <source>
        <dbReference type="ARBA" id="ARBA00038112"/>
    </source>
</evidence>
<feature type="domain" description="XPG-I" evidence="14">
    <location>
        <begin position="774"/>
        <end position="843"/>
    </location>
</feature>
<keyword evidence="4" id="KW-0540">Nuclease</keyword>
<dbReference type="SUPFAM" id="SSF47807">
    <property type="entry name" value="5' to 3' exonuclease, C-terminal subdomain"/>
    <property type="match status" value="1"/>
</dbReference>
<dbReference type="InterPro" id="IPR006084">
    <property type="entry name" value="XPG/Rad2"/>
</dbReference>
<dbReference type="GeneID" id="88175817"/>
<dbReference type="FunFam" id="1.10.150.20:FF:000030">
    <property type="entry name" value="Flap endonuclease GEN-like 1"/>
    <property type="match status" value="1"/>
</dbReference>
<dbReference type="InterPro" id="IPR019974">
    <property type="entry name" value="XPG_CS"/>
</dbReference>
<evidence type="ECO:0000256" key="11">
    <source>
        <dbReference type="ARBA" id="ARBA00023242"/>
    </source>
</evidence>
<dbReference type="EMBL" id="CP138899">
    <property type="protein sequence ID" value="WPK27371.1"/>
    <property type="molecule type" value="Genomic_DNA"/>
</dbReference>
<dbReference type="PRINTS" id="PR00066">
    <property type="entry name" value="XRODRMPGMNTG"/>
</dbReference>
<keyword evidence="11" id="KW-0539">Nucleus</keyword>
<comment type="similarity">
    <text evidence="3">Belongs to the XPG/RAD2 endonuclease family. XPG subfamily.</text>
</comment>
<dbReference type="CDD" id="cd09868">
    <property type="entry name" value="PIN_XPG_RAD2"/>
    <property type="match status" value="2"/>
</dbReference>
<keyword evidence="10" id="KW-0234">DNA repair</keyword>
<evidence type="ECO:0000256" key="4">
    <source>
        <dbReference type="ARBA" id="ARBA00022722"/>
    </source>
</evidence>
<keyword evidence="7" id="KW-0227">DNA damage</keyword>
<sequence>MGVKSLWEIVGPAARPVKLEALLRKKLAVDASIWIYQFLKAVRDKEGNALGQSHIVGFFRRICKLLFFGILPLFVFDGGAPALKRQVIQNRREKREGNRENMATTAQKLLAMRLQRKMETRPAPALRKSKTNSASAESATPPVGDQEFTYLEDMPLQHNQAPVVGPHVEVVPDSSPQRPFRKKDEYDLPDIKSFKVRKGDQRIMPKEEYDEYDDNNNWDVVDGIPVDSVDPSSREFAELPMATQYMILSHLRLRSRLRLGYTKDQLEELFPQSQDFSRFQIEQVQKRNYYTQKLMNVSGMAEDTDKAKRLAGDKDKLYVLVKNDDGWTLSLGEGDGDKPIDLDTDDLNSSPLKSGKAKKAASSVASDSDDDQLEEVSLGGDADDEHELAIVRSIYEKYEGNEDPPAKIIPRNELADFDPHELQLAIDESKKDYEIVKKKEDKAIETFLDATQNSGFDLGQSILFAPEKKADDNSKNESIQTPHIQELPEVDSPKAEAKDSPQIPEEIPLTPPRATAMPTWFGQESQLSNPHQGFGFIPDQESKEREMNAEEEMGILDWSEAKEMMKKNLENDEINLGDDNSDLEIMEEVQLQEPESNVQIDEQNDKGDHGVEELVEDVSDRSLQEVPNVQVETHTREVPKSKQKKKPNTKKQAPVVASGNVIKNSKETEPDLREKPVELAPPEPANKPKQQESPKKSAILDYDFEEEDEELLMKLMDEEELEHAHFTSNLRSANIPISTTVTEEQLLQEKLLKARRDAEEVTETMINDVQELLKRFGIPFITAPMEAEAQCAKLYSMGMVDGIITDDSDCFLFGGSRVYKNMFNQKQYVECYIAEDIEHKCGLDREKLIELALLLGSDYTEGIKGIGPVLAMEILAEFGNLKNFKKWFDLHAKTTAKASKESTKLQKTLLGRIRNGKLFLPDSFPDSVVANAYKNAEVDSDDSMFKWGIPRLDHIRSFLMYNVRWSQERVDEVMVPLIQNMNRQRQEGKQSTIGEFFPQEYISYKKDVGLGKRMKVAARKLKGDEGK</sequence>
<dbReference type="SMART" id="SM00485">
    <property type="entry name" value="XPGN"/>
    <property type="match status" value="1"/>
</dbReference>
<name>A0AAX4HFS4_9ASCO</name>
<evidence type="ECO:0000256" key="2">
    <source>
        <dbReference type="ARBA" id="ARBA00004123"/>
    </source>
</evidence>
<comment type="similarity">
    <text evidence="12">Belongs to the XPG/RAD2 endonuclease family. GEN subfamily.</text>
</comment>
<feature type="compositionally biased region" description="Basic and acidic residues" evidence="13">
    <location>
        <begin position="603"/>
        <end position="623"/>
    </location>
</feature>
<evidence type="ECO:0000313" key="17">
    <source>
        <dbReference type="Proteomes" id="UP001338582"/>
    </source>
</evidence>
<dbReference type="Gene3D" id="3.40.50.1010">
    <property type="entry name" value="5'-nuclease"/>
    <property type="match status" value="2"/>
</dbReference>
<evidence type="ECO:0000256" key="9">
    <source>
        <dbReference type="ARBA" id="ARBA00022842"/>
    </source>
</evidence>
<dbReference type="Pfam" id="PF00752">
    <property type="entry name" value="XPG_N"/>
    <property type="match status" value="1"/>
</dbReference>
<dbReference type="GO" id="GO:0046872">
    <property type="term" value="F:metal ion binding"/>
    <property type="evidence" value="ECO:0007669"/>
    <property type="project" value="UniProtKB-KW"/>
</dbReference>
<dbReference type="SUPFAM" id="SSF88723">
    <property type="entry name" value="PIN domain-like"/>
    <property type="match status" value="1"/>
</dbReference>
<organism evidence="16 17">
    <name type="scientific">Australozyma saopauloensis</name>
    <dbReference type="NCBI Taxonomy" id="291208"/>
    <lineage>
        <taxon>Eukaryota</taxon>
        <taxon>Fungi</taxon>
        <taxon>Dikarya</taxon>
        <taxon>Ascomycota</taxon>
        <taxon>Saccharomycotina</taxon>
        <taxon>Pichiomycetes</taxon>
        <taxon>Metschnikowiaceae</taxon>
        <taxon>Australozyma</taxon>
    </lineage>
</organism>
<feature type="region of interest" description="Disordered" evidence="13">
    <location>
        <begin position="347"/>
        <end position="379"/>
    </location>
</feature>
<evidence type="ECO:0000259" key="15">
    <source>
        <dbReference type="SMART" id="SM00485"/>
    </source>
</evidence>
<evidence type="ECO:0000313" key="16">
    <source>
        <dbReference type="EMBL" id="WPK27371.1"/>
    </source>
</evidence>
<dbReference type="InterPro" id="IPR006086">
    <property type="entry name" value="XPG-I_dom"/>
</dbReference>
<dbReference type="SMART" id="SM00279">
    <property type="entry name" value="HhH2"/>
    <property type="match status" value="1"/>
</dbReference>
<feature type="region of interest" description="Disordered" evidence="13">
    <location>
        <begin position="120"/>
        <end position="145"/>
    </location>
</feature>
<dbReference type="GO" id="GO:0003697">
    <property type="term" value="F:single-stranded DNA binding"/>
    <property type="evidence" value="ECO:0007669"/>
    <property type="project" value="InterPro"/>
</dbReference>
<comment type="cofactor">
    <cofactor evidence="1">
        <name>Mg(2+)</name>
        <dbReference type="ChEBI" id="CHEBI:18420"/>
    </cofactor>
</comment>
<evidence type="ECO:0000259" key="14">
    <source>
        <dbReference type="SMART" id="SM00484"/>
    </source>
</evidence>
<dbReference type="KEGG" id="asau:88175817"/>
<dbReference type="InterPro" id="IPR036279">
    <property type="entry name" value="5-3_exonuclease_C_sf"/>
</dbReference>
<dbReference type="GO" id="GO:0006289">
    <property type="term" value="P:nucleotide-excision repair"/>
    <property type="evidence" value="ECO:0007669"/>
    <property type="project" value="InterPro"/>
</dbReference>
<evidence type="ECO:0000256" key="7">
    <source>
        <dbReference type="ARBA" id="ARBA00022763"/>
    </source>
</evidence>
<dbReference type="SMART" id="SM00484">
    <property type="entry name" value="XPGI"/>
    <property type="match status" value="1"/>
</dbReference>
<dbReference type="Gene3D" id="1.10.150.20">
    <property type="entry name" value="5' to 3' exonuclease, C-terminal subdomain"/>
    <property type="match status" value="1"/>
</dbReference>
<feature type="region of interest" description="Disordered" evidence="13">
    <location>
        <begin position="467"/>
        <end position="549"/>
    </location>
</feature>
<dbReference type="PANTHER" id="PTHR16171">
    <property type="entry name" value="DNA REPAIR PROTEIN COMPLEMENTING XP-G CELLS-RELATED"/>
    <property type="match status" value="1"/>
</dbReference>
<evidence type="ECO:0000256" key="3">
    <source>
        <dbReference type="ARBA" id="ARBA00005283"/>
    </source>
</evidence>
<dbReference type="CDD" id="cd09904">
    <property type="entry name" value="H3TH_XPG"/>
    <property type="match status" value="1"/>
</dbReference>
<dbReference type="AlphaFoldDB" id="A0AAX4HFS4"/>
<dbReference type="Pfam" id="PF00867">
    <property type="entry name" value="XPG_I"/>
    <property type="match status" value="1"/>
</dbReference>
<comment type="subcellular location">
    <subcellularLocation>
        <location evidence="2">Nucleus</location>
    </subcellularLocation>
</comment>
<feature type="domain" description="XPG N-terminal" evidence="15">
    <location>
        <begin position="1"/>
        <end position="98"/>
    </location>
</feature>
<feature type="compositionally biased region" description="Polar residues" evidence="13">
    <location>
        <begin position="522"/>
        <end position="531"/>
    </location>
</feature>
<accession>A0AAX4HFS4</accession>
<evidence type="ECO:0000256" key="6">
    <source>
        <dbReference type="ARBA" id="ARBA00022759"/>
    </source>
</evidence>
<feature type="compositionally biased region" description="Basic and acidic residues" evidence="13">
    <location>
        <begin position="664"/>
        <end position="677"/>
    </location>
</feature>
<dbReference type="PRINTS" id="PR00853">
    <property type="entry name" value="XPGRADSUPER"/>
</dbReference>
<dbReference type="GO" id="GO:0005634">
    <property type="term" value="C:nucleus"/>
    <property type="evidence" value="ECO:0007669"/>
    <property type="project" value="UniProtKB-SubCell"/>
</dbReference>
<proteinExistence type="inferred from homology"/>
<keyword evidence="9" id="KW-0460">Magnesium</keyword>
<keyword evidence="17" id="KW-1185">Reference proteome</keyword>
<dbReference type="InterPro" id="IPR006085">
    <property type="entry name" value="XPG_DNA_repair_N"/>
</dbReference>
<feature type="region of interest" description="Disordered" evidence="13">
    <location>
        <begin position="590"/>
        <end position="698"/>
    </location>
</feature>
<dbReference type="InterPro" id="IPR008918">
    <property type="entry name" value="HhH2"/>
</dbReference>
<evidence type="ECO:0000256" key="13">
    <source>
        <dbReference type="SAM" id="MobiDB-lite"/>
    </source>
</evidence>
<dbReference type="RefSeq" id="XP_062879749.1">
    <property type="nucleotide sequence ID" value="XM_063023679.1"/>
</dbReference>
<dbReference type="FunFam" id="3.40.50.1010:FF:000061">
    <property type="entry name" value="Single-stranded DNA endonuclease (Eurofung)"/>
    <property type="match status" value="1"/>
</dbReference>
<dbReference type="InterPro" id="IPR029060">
    <property type="entry name" value="PIN-like_dom_sf"/>
</dbReference>
<keyword evidence="5" id="KW-0479">Metal-binding</keyword>
<keyword evidence="8" id="KW-0378">Hydrolase</keyword>
<evidence type="ECO:0000256" key="5">
    <source>
        <dbReference type="ARBA" id="ARBA00022723"/>
    </source>
</evidence>
<protein>
    <recommendedName>
        <fullName evidence="18">DNA repair protein RAD2</fullName>
    </recommendedName>
</protein>
<evidence type="ECO:0000256" key="10">
    <source>
        <dbReference type="ARBA" id="ARBA00023204"/>
    </source>
</evidence>
<dbReference type="Proteomes" id="UP001338582">
    <property type="component" value="Chromosome 6"/>
</dbReference>
<dbReference type="PROSITE" id="PS00842">
    <property type="entry name" value="XPG_2"/>
    <property type="match status" value="1"/>
</dbReference>
<evidence type="ECO:0000256" key="1">
    <source>
        <dbReference type="ARBA" id="ARBA00001946"/>
    </source>
</evidence>
<dbReference type="PANTHER" id="PTHR16171:SF7">
    <property type="entry name" value="DNA REPAIR PROTEIN RAD2"/>
    <property type="match status" value="1"/>
</dbReference>
<evidence type="ECO:0000256" key="8">
    <source>
        <dbReference type="ARBA" id="ARBA00022801"/>
    </source>
</evidence>
<feature type="compositionally biased region" description="Low complexity" evidence="13">
    <location>
        <begin position="349"/>
        <end position="366"/>
    </location>
</feature>
<reference evidence="16 17" key="1">
    <citation type="submission" date="2023-10" db="EMBL/GenBank/DDBJ databases">
        <title>Draft Genome Sequence of Candida saopaulonensis from a very Premature Infant with Sepsis.</title>
        <authorList>
            <person name="Ning Y."/>
            <person name="Dai R."/>
            <person name="Xiao M."/>
            <person name="Xu Y."/>
            <person name="Yan Q."/>
            <person name="Zhang L."/>
        </authorList>
    </citation>
    <scope>NUCLEOTIDE SEQUENCE [LARGE SCALE GENOMIC DNA]</scope>
    <source>
        <strain evidence="16 17">19XY460</strain>
    </source>
</reference>
<dbReference type="GO" id="GO:0048256">
    <property type="term" value="F:flap endonuclease activity"/>
    <property type="evidence" value="ECO:0007669"/>
    <property type="project" value="UniProtKB-ARBA"/>
</dbReference>